<sequence length="126" mass="14326">MAILGIGIDIVDIQRIEAIVFRYGDQLARRILSFNEWIQYQQHNQQVSFLAKLFAVKEAASKALGTGIRNELTFSQFEISHDTQGKPSLKLFAKAEEMARKLGITGIYVTLTDEKRYACAIVIFER</sequence>
<comment type="similarity">
    <text evidence="2">Belongs to the P-Pant transferase superfamily. Gsp/Sfp/HetI/AcpT family.</text>
</comment>
<keyword evidence="10 13" id="KW-0275">Fatty acid biosynthesis</keyword>
<dbReference type="Pfam" id="PF01648">
    <property type="entry name" value="ACPS"/>
    <property type="match status" value="1"/>
</dbReference>
<dbReference type="OrthoDB" id="517356at2"/>
<dbReference type="GO" id="GO:0008897">
    <property type="term" value="F:holo-[acyl-carrier-protein] synthase activity"/>
    <property type="evidence" value="ECO:0007669"/>
    <property type="project" value="UniProtKB-UniRule"/>
</dbReference>
<dbReference type="EMBL" id="LN999831">
    <property type="protein sequence ID" value="CUX95630.1"/>
    <property type="molecule type" value="Genomic_DNA"/>
</dbReference>
<evidence type="ECO:0000313" key="15">
    <source>
        <dbReference type="EMBL" id="CUX95630.1"/>
    </source>
</evidence>
<keyword evidence="16" id="KW-1185">Reference proteome</keyword>
<dbReference type="EC" id="2.7.8.7" evidence="13"/>
<comment type="similarity">
    <text evidence="13">Belongs to the P-Pant transferase superfamily. AcpS family.</text>
</comment>
<dbReference type="KEGG" id="cmik:PMARG_ME00005"/>
<keyword evidence="5 13" id="KW-0808">Transferase</keyword>
<dbReference type="Proteomes" id="UP000095697">
    <property type="component" value="Chromosome I"/>
</dbReference>
<reference evidence="16" key="1">
    <citation type="submission" date="2016-01" db="EMBL/GenBank/DDBJ databases">
        <authorList>
            <person name="Husnik F."/>
        </authorList>
    </citation>
    <scope>NUCLEOTIDE SEQUENCE [LARGE SCALE GENOMIC DNA]</scope>
</reference>
<evidence type="ECO:0000256" key="1">
    <source>
        <dbReference type="ARBA" id="ARBA00001946"/>
    </source>
</evidence>
<protein>
    <recommendedName>
        <fullName evidence="13">Holo-[acyl-carrier-protein] synthase</fullName>
        <shortName evidence="13">Holo-ACP synthase</shortName>
        <ecNumber evidence="13">2.7.8.7</ecNumber>
    </recommendedName>
    <alternativeName>
        <fullName evidence="13">4'-phosphopantetheinyl transferase AcpS</fullName>
    </alternativeName>
</protein>
<dbReference type="InterPro" id="IPR004568">
    <property type="entry name" value="Ppantetheine-prot_Trfase_dom"/>
</dbReference>
<keyword evidence="7 13" id="KW-0276">Fatty acid metabolism</keyword>
<comment type="cofactor">
    <cofactor evidence="1 13">
        <name>Mg(2+)</name>
        <dbReference type="ChEBI" id="CHEBI:18420"/>
    </cofactor>
</comment>
<dbReference type="GO" id="GO:0006633">
    <property type="term" value="P:fatty acid biosynthetic process"/>
    <property type="evidence" value="ECO:0007669"/>
    <property type="project" value="UniProtKB-UniRule"/>
</dbReference>
<dbReference type="GO" id="GO:0019878">
    <property type="term" value="P:lysine biosynthetic process via aminoadipic acid"/>
    <property type="evidence" value="ECO:0007669"/>
    <property type="project" value="TreeGrafter"/>
</dbReference>
<comment type="subcellular location">
    <subcellularLocation>
        <location evidence="13">Cytoplasm</location>
    </subcellularLocation>
</comment>
<evidence type="ECO:0000256" key="8">
    <source>
        <dbReference type="ARBA" id="ARBA00022842"/>
    </source>
</evidence>
<evidence type="ECO:0000256" key="4">
    <source>
        <dbReference type="ARBA" id="ARBA00022516"/>
    </source>
</evidence>
<dbReference type="FunFam" id="3.90.470.20:FF:000001">
    <property type="entry name" value="Holo-[acyl-carrier-protein] synthase"/>
    <property type="match status" value="1"/>
</dbReference>
<evidence type="ECO:0000256" key="5">
    <source>
        <dbReference type="ARBA" id="ARBA00022679"/>
    </source>
</evidence>
<dbReference type="GO" id="GO:0000287">
    <property type="term" value="F:magnesium ion binding"/>
    <property type="evidence" value="ECO:0007669"/>
    <property type="project" value="UniProtKB-UniRule"/>
</dbReference>
<organism evidence="15 16">
    <name type="scientific">Candidatus Mikella endobia</name>
    <dbReference type="NCBI Taxonomy" id="1778264"/>
    <lineage>
        <taxon>Bacteria</taxon>
        <taxon>Pseudomonadati</taxon>
        <taxon>Pseudomonadota</taxon>
        <taxon>Gammaproteobacteria</taxon>
        <taxon>Enterobacterales</taxon>
        <taxon>Enterobacteriaceae</taxon>
        <taxon>Candidatus Mikella</taxon>
    </lineage>
</organism>
<keyword evidence="9 13" id="KW-0443">Lipid metabolism</keyword>
<comment type="function">
    <text evidence="13">Transfers the 4'-phosphopantetheine moiety from coenzyme A to a Ser of acyl-carrier-protein.</text>
</comment>
<keyword evidence="8 13" id="KW-0460">Magnesium</keyword>
<dbReference type="RefSeq" id="WP_067568899.1">
    <property type="nucleotide sequence ID" value="NZ_LN999831.1"/>
</dbReference>
<accession>A0A143WPJ4</accession>
<dbReference type="NCBIfam" id="TIGR00516">
    <property type="entry name" value="acpS"/>
    <property type="match status" value="1"/>
</dbReference>
<feature type="binding site" evidence="13">
    <location>
        <position position="9"/>
    </location>
    <ligand>
        <name>Mg(2+)</name>
        <dbReference type="ChEBI" id="CHEBI:18420"/>
    </ligand>
</feature>
<evidence type="ECO:0000256" key="10">
    <source>
        <dbReference type="ARBA" id="ARBA00023160"/>
    </source>
</evidence>
<dbReference type="InterPro" id="IPR002582">
    <property type="entry name" value="ACPS"/>
</dbReference>
<dbReference type="GO" id="GO:0005829">
    <property type="term" value="C:cytosol"/>
    <property type="evidence" value="ECO:0007669"/>
    <property type="project" value="TreeGrafter"/>
</dbReference>
<dbReference type="InterPro" id="IPR050559">
    <property type="entry name" value="P-Pant_transferase_sf"/>
</dbReference>
<evidence type="ECO:0000313" key="16">
    <source>
        <dbReference type="Proteomes" id="UP000095697"/>
    </source>
</evidence>
<evidence type="ECO:0000259" key="14">
    <source>
        <dbReference type="Pfam" id="PF01648"/>
    </source>
</evidence>
<evidence type="ECO:0000256" key="9">
    <source>
        <dbReference type="ARBA" id="ARBA00023098"/>
    </source>
</evidence>
<evidence type="ECO:0000256" key="7">
    <source>
        <dbReference type="ARBA" id="ARBA00022832"/>
    </source>
</evidence>
<evidence type="ECO:0000256" key="3">
    <source>
        <dbReference type="ARBA" id="ARBA00022490"/>
    </source>
</evidence>
<dbReference type="InterPro" id="IPR037143">
    <property type="entry name" value="4-PPantetheinyl_Trfase_dom_sf"/>
</dbReference>
<evidence type="ECO:0000256" key="11">
    <source>
        <dbReference type="ARBA" id="ARBA00050875"/>
    </source>
</evidence>
<dbReference type="HAMAP" id="MF_00101">
    <property type="entry name" value="AcpS"/>
    <property type="match status" value="1"/>
</dbReference>
<dbReference type="PATRIC" id="fig|1778264.3.peg.6"/>
<comment type="function">
    <text evidence="12">Transfers the 4'-phosphopantetheine moiety from coenzyme A to the 'Ser-36' of acyl-carrier-protein.</text>
</comment>
<dbReference type="PANTHER" id="PTHR12215">
    <property type="entry name" value="PHOSPHOPANTETHEINE TRANSFERASE"/>
    <property type="match status" value="1"/>
</dbReference>
<keyword evidence="4 13" id="KW-0444">Lipid biosynthesis</keyword>
<proteinExistence type="inferred from homology"/>
<evidence type="ECO:0000256" key="6">
    <source>
        <dbReference type="ARBA" id="ARBA00022723"/>
    </source>
</evidence>
<dbReference type="AlphaFoldDB" id="A0A143WPJ4"/>
<comment type="catalytic activity">
    <reaction evidence="11 13">
        <text>apo-[ACP] + CoA = holo-[ACP] + adenosine 3',5'-bisphosphate + H(+)</text>
        <dbReference type="Rhea" id="RHEA:12068"/>
        <dbReference type="Rhea" id="RHEA-COMP:9685"/>
        <dbReference type="Rhea" id="RHEA-COMP:9690"/>
        <dbReference type="ChEBI" id="CHEBI:15378"/>
        <dbReference type="ChEBI" id="CHEBI:29999"/>
        <dbReference type="ChEBI" id="CHEBI:57287"/>
        <dbReference type="ChEBI" id="CHEBI:58343"/>
        <dbReference type="ChEBI" id="CHEBI:64479"/>
        <dbReference type="EC" id="2.7.8.7"/>
    </reaction>
</comment>
<evidence type="ECO:0000256" key="2">
    <source>
        <dbReference type="ARBA" id="ARBA00010990"/>
    </source>
</evidence>
<keyword evidence="6 13" id="KW-0479">Metal-binding</keyword>
<dbReference type="STRING" id="1778264.PMARG_ME00005"/>
<name>A0A143WPJ4_9ENTR</name>
<dbReference type="PANTHER" id="PTHR12215:SF15">
    <property type="entry name" value="4'-PHOSPHOPANTETHEINYL TRANSFERASE SUPERFAMILY-RELATED"/>
    <property type="match status" value="1"/>
</dbReference>
<feature type="binding site" evidence="13">
    <location>
        <position position="58"/>
    </location>
    <ligand>
        <name>Mg(2+)</name>
        <dbReference type="ChEBI" id="CHEBI:18420"/>
    </ligand>
</feature>
<dbReference type="Gene3D" id="3.90.470.20">
    <property type="entry name" value="4'-phosphopantetheinyl transferase domain"/>
    <property type="match status" value="1"/>
</dbReference>
<gene>
    <name evidence="13 15" type="primary">acpS</name>
    <name evidence="15" type="ORF">PMARG_ME00005</name>
</gene>
<dbReference type="InterPro" id="IPR008278">
    <property type="entry name" value="4-PPantetheinyl_Trfase_dom"/>
</dbReference>
<dbReference type="NCBIfam" id="TIGR00556">
    <property type="entry name" value="pantethn_trn"/>
    <property type="match status" value="1"/>
</dbReference>
<dbReference type="SUPFAM" id="SSF56214">
    <property type="entry name" value="4'-phosphopantetheinyl transferase"/>
    <property type="match status" value="1"/>
</dbReference>
<evidence type="ECO:0000256" key="13">
    <source>
        <dbReference type="HAMAP-Rule" id="MF_00101"/>
    </source>
</evidence>
<evidence type="ECO:0000256" key="12">
    <source>
        <dbReference type="ARBA" id="ARBA00054726"/>
    </source>
</evidence>
<keyword evidence="3 13" id="KW-0963">Cytoplasm</keyword>
<feature type="domain" description="4'-phosphopantetheinyl transferase" evidence="14">
    <location>
        <begin position="5"/>
        <end position="121"/>
    </location>
</feature>